<feature type="compositionally biased region" description="Acidic residues" evidence="1">
    <location>
        <begin position="616"/>
        <end position="640"/>
    </location>
</feature>
<name>S3DAP4_GLAL2</name>
<gene>
    <name evidence="2" type="ORF">GLAREA_11236</name>
</gene>
<sequence>MSLSLDSRRIPVHVLDRIIVHLLGNVDPRRIGGRFHFVSIQEVSLVVRRERWDDVVNLRLTSKRLNGLYRVLFDRNAPVLLRLPLRAIKNIILHLFDGIDPRLENAQKVPLTHRERSQTSMYKELQRSNWLDVLNFRLTARRLNELHQVKFGPRPNLLRMPLEIKIIILDYLSEKPKGMVQIENRSCLSLESYPDRLTPSNPDDALGGLHELKNLRLVNSDLSKICAERLFDRISVRFSKKGFRTLRQISSHPAISRYVKKLTYMVPPFHLGDKHFEMYLEGEEKERQRQQVSGRGRWRVGKQALVKNTMIRAMEQSELRMSEEDLKSLTLALKSLRNLERLRLFRVMDENDQEYFKYLCYNNGQQYLSWRHACEHAMETLIAAFLASDSPANIFDCRFLDIRPPTGEGKTASLPYASEPLKMALGRLKGLLLRLVSDNGSTMNSRVDWLSNYCQQLLPCTENLSGLHIAFERVVSIPLHDVFHDMSWHSIKYIGVHLWSLNGDELVRLLLRLPTLRSVRLRQVYLEEGDQKLRWKDVLKEIKQNLTLDWISLFGIGYGDGGRAPYYVEDESSESEYHLPSSDDENEDEGHLSSEDDNEGDEHDPQAFDIGNIHGDDDDSEASESDESEESQTEGNDIEDDHYNIPDAAMEPPASPEHIGISTSQICDCERDIGDDVPFINKLRWQEWERWTVKRCPNHDPGHTSATSET</sequence>
<organism evidence="2 3">
    <name type="scientific">Glarea lozoyensis (strain ATCC 20868 / MF5171)</name>
    <dbReference type="NCBI Taxonomy" id="1116229"/>
    <lineage>
        <taxon>Eukaryota</taxon>
        <taxon>Fungi</taxon>
        <taxon>Dikarya</taxon>
        <taxon>Ascomycota</taxon>
        <taxon>Pezizomycotina</taxon>
        <taxon>Leotiomycetes</taxon>
        <taxon>Helotiales</taxon>
        <taxon>Helotiaceae</taxon>
        <taxon>Glarea</taxon>
    </lineage>
</organism>
<dbReference type="EMBL" id="KE145354">
    <property type="protein sequence ID" value="EPE35537.1"/>
    <property type="molecule type" value="Genomic_DNA"/>
</dbReference>
<dbReference type="OMA" id="WANYLAR"/>
<protein>
    <recommendedName>
        <fullName evidence="4">F-box domain-containing protein</fullName>
    </recommendedName>
</protein>
<keyword evidence="3" id="KW-1185">Reference proteome</keyword>
<dbReference type="HOGENOM" id="CLU_025951_0_0_1"/>
<dbReference type="Proteomes" id="UP000016922">
    <property type="component" value="Unassembled WGS sequence"/>
</dbReference>
<accession>S3DAP4</accession>
<reference evidence="2 3" key="1">
    <citation type="journal article" date="2013" name="BMC Genomics">
        <title>Genomics-driven discovery of the pneumocandin biosynthetic gene cluster in the fungus Glarea lozoyensis.</title>
        <authorList>
            <person name="Chen L."/>
            <person name="Yue Q."/>
            <person name="Zhang X."/>
            <person name="Xiang M."/>
            <person name="Wang C."/>
            <person name="Li S."/>
            <person name="Che Y."/>
            <person name="Ortiz-Lopez F.J."/>
            <person name="Bills G.F."/>
            <person name="Liu X."/>
            <person name="An Z."/>
        </authorList>
    </citation>
    <scope>NUCLEOTIDE SEQUENCE [LARGE SCALE GENOMIC DNA]</scope>
    <source>
        <strain evidence="3">ATCC 20868 / MF5171</strain>
    </source>
</reference>
<dbReference type="STRING" id="1116229.S3DAP4"/>
<proteinExistence type="predicted"/>
<dbReference type="GeneID" id="19470278"/>
<dbReference type="eggNOG" id="ENOG502S356">
    <property type="taxonomic scope" value="Eukaryota"/>
</dbReference>
<dbReference type="RefSeq" id="XP_008077616.1">
    <property type="nucleotide sequence ID" value="XM_008079425.1"/>
</dbReference>
<dbReference type="KEGG" id="glz:GLAREA_11236"/>
<dbReference type="AlphaFoldDB" id="S3DAP4"/>
<dbReference type="OrthoDB" id="4179303at2759"/>
<feature type="region of interest" description="Disordered" evidence="1">
    <location>
        <begin position="571"/>
        <end position="662"/>
    </location>
</feature>
<evidence type="ECO:0000313" key="3">
    <source>
        <dbReference type="Proteomes" id="UP000016922"/>
    </source>
</evidence>
<evidence type="ECO:0000313" key="2">
    <source>
        <dbReference type="EMBL" id="EPE35537.1"/>
    </source>
</evidence>
<evidence type="ECO:0000256" key="1">
    <source>
        <dbReference type="SAM" id="MobiDB-lite"/>
    </source>
</evidence>
<evidence type="ECO:0008006" key="4">
    <source>
        <dbReference type="Google" id="ProtNLM"/>
    </source>
</evidence>